<organism evidence="10">
    <name type="scientific">Schistocephalus solidus</name>
    <name type="common">Tapeworm</name>
    <dbReference type="NCBI Taxonomy" id="70667"/>
    <lineage>
        <taxon>Eukaryota</taxon>
        <taxon>Metazoa</taxon>
        <taxon>Spiralia</taxon>
        <taxon>Lophotrochozoa</taxon>
        <taxon>Platyhelminthes</taxon>
        <taxon>Cestoda</taxon>
        <taxon>Eucestoda</taxon>
        <taxon>Diphyllobothriidea</taxon>
        <taxon>Diphyllobothriidae</taxon>
        <taxon>Schistocephalus</taxon>
    </lineage>
</organism>
<comment type="similarity">
    <text evidence="2 7">Belongs to the EMP24/GP25L family.</text>
</comment>
<dbReference type="InterPro" id="IPR009038">
    <property type="entry name" value="GOLD_dom"/>
</dbReference>
<dbReference type="PANTHER" id="PTHR22811">
    <property type="entry name" value="TRANSMEMBRANE EMP24 DOMAIN-CONTAINING PROTEIN"/>
    <property type="match status" value="1"/>
</dbReference>
<sequence>LLYLLTCTRDLNVEMNALIFPFCFLFLAATVQPSIYLKVRRNEHNCFQNDVASGILTQITYKLELLVDTLKKRPEGQKNFSMTVVIYDPGNEVQLSRAYKGQGQVYYTSTLSGIHKTCIEPNFPDSSAVTGMKISLDIKNVGSRNYTEVAIKEKLSDLQLKVRRTQDQMRLIISRQRYADGRERRFRKTTDAISLKVLLFGLLHVVTLLTIGYCQLRSMKNYFIAKKLV</sequence>
<dbReference type="AlphaFoldDB" id="A0A0X3P3P5"/>
<evidence type="ECO:0000256" key="8">
    <source>
        <dbReference type="SAM" id="Phobius"/>
    </source>
</evidence>
<feature type="transmembrane region" description="Helical" evidence="8">
    <location>
        <begin position="18"/>
        <end position="37"/>
    </location>
</feature>
<dbReference type="EMBL" id="GEEE01016654">
    <property type="protein sequence ID" value="JAP46571.1"/>
    <property type="molecule type" value="Transcribed_RNA"/>
</dbReference>
<dbReference type="GO" id="GO:0016020">
    <property type="term" value="C:membrane"/>
    <property type="evidence" value="ECO:0007669"/>
    <property type="project" value="UniProtKB-SubCell"/>
</dbReference>
<evidence type="ECO:0000256" key="4">
    <source>
        <dbReference type="ARBA" id="ARBA00022729"/>
    </source>
</evidence>
<keyword evidence="6 8" id="KW-0472">Membrane</keyword>
<feature type="transmembrane region" description="Helical" evidence="8">
    <location>
        <begin position="193"/>
        <end position="213"/>
    </location>
</feature>
<dbReference type="SMART" id="SM01190">
    <property type="entry name" value="EMP24_GP25L"/>
    <property type="match status" value="1"/>
</dbReference>
<evidence type="ECO:0000256" key="2">
    <source>
        <dbReference type="ARBA" id="ARBA00007104"/>
    </source>
</evidence>
<evidence type="ECO:0000259" key="9">
    <source>
        <dbReference type="PROSITE" id="PS50866"/>
    </source>
</evidence>
<keyword evidence="3 7" id="KW-0812">Transmembrane</keyword>
<dbReference type="InterPro" id="IPR015720">
    <property type="entry name" value="Emp24-like"/>
</dbReference>
<evidence type="ECO:0000256" key="5">
    <source>
        <dbReference type="ARBA" id="ARBA00022989"/>
    </source>
</evidence>
<dbReference type="Pfam" id="PF01105">
    <property type="entry name" value="EMP24_GP25L"/>
    <property type="match status" value="1"/>
</dbReference>
<reference evidence="10" key="1">
    <citation type="submission" date="2016-01" db="EMBL/GenBank/DDBJ databases">
        <title>Reference transcriptome for the parasite Schistocephalus solidus: insights into the molecular evolution of parasitism.</title>
        <authorList>
            <person name="Hebert F.O."/>
            <person name="Grambauer S."/>
            <person name="Barber I."/>
            <person name="Landry C.R."/>
            <person name="Aubin-Horth N."/>
        </authorList>
    </citation>
    <scope>NUCLEOTIDE SEQUENCE</scope>
</reference>
<evidence type="ECO:0000256" key="3">
    <source>
        <dbReference type="ARBA" id="ARBA00022692"/>
    </source>
</evidence>
<protein>
    <submittedName>
        <fullName evidence="10">Transmembrane emp24 domain-containing protein 9</fullName>
    </submittedName>
</protein>
<keyword evidence="4" id="KW-0732">Signal</keyword>
<feature type="non-terminal residue" evidence="10">
    <location>
        <position position="1"/>
    </location>
</feature>
<evidence type="ECO:0000256" key="1">
    <source>
        <dbReference type="ARBA" id="ARBA00004479"/>
    </source>
</evidence>
<keyword evidence="5 8" id="KW-1133">Transmembrane helix</keyword>
<evidence type="ECO:0000256" key="6">
    <source>
        <dbReference type="ARBA" id="ARBA00023136"/>
    </source>
</evidence>
<name>A0A0X3P3P5_SCHSO</name>
<evidence type="ECO:0000256" key="7">
    <source>
        <dbReference type="RuleBase" id="RU003827"/>
    </source>
</evidence>
<evidence type="ECO:0000313" key="10">
    <source>
        <dbReference type="EMBL" id="JAP46571.1"/>
    </source>
</evidence>
<proteinExistence type="inferred from homology"/>
<feature type="domain" description="GOLD" evidence="9">
    <location>
        <begin position="44"/>
        <end position="164"/>
    </location>
</feature>
<comment type="subcellular location">
    <subcellularLocation>
        <location evidence="1 7">Membrane</location>
        <topology evidence="1 7">Single-pass type I membrane protein</topology>
    </subcellularLocation>
</comment>
<gene>
    <name evidence="10" type="primary">TMED9</name>
    <name evidence="10" type="ORF">TR92927</name>
</gene>
<accession>A0A0X3P3P5</accession>
<dbReference type="PROSITE" id="PS50866">
    <property type="entry name" value="GOLD"/>
    <property type="match status" value="1"/>
</dbReference>